<dbReference type="InterPro" id="IPR015879">
    <property type="entry name" value="Ring_hydroxy_dOase_asu_C_dom"/>
</dbReference>
<name>A0A382RJ82_9ZZZZ</name>
<proteinExistence type="predicted"/>
<dbReference type="Gene3D" id="3.90.380.10">
    <property type="entry name" value="Naphthalene 1,2-dioxygenase Alpha Subunit, Chain A, domain 1"/>
    <property type="match status" value="1"/>
</dbReference>
<dbReference type="CDD" id="cd00680">
    <property type="entry name" value="RHO_alpha_C"/>
    <property type="match status" value="1"/>
</dbReference>
<dbReference type="PANTHER" id="PTHR43756">
    <property type="entry name" value="CHOLINE MONOOXYGENASE, CHLOROPLASTIC"/>
    <property type="match status" value="1"/>
</dbReference>
<dbReference type="GO" id="GO:0005506">
    <property type="term" value="F:iron ion binding"/>
    <property type="evidence" value="ECO:0007669"/>
    <property type="project" value="InterPro"/>
</dbReference>
<evidence type="ECO:0000259" key="2">
    <source>
        <dbReference type="Pfam" id="PF00848"/>
    </source>
</evidence>
<sequence length="261" mass="29157">APGMDCAADFDTGDYGLVSVTLSAWAGFLFIRYSDSGPSLMEWLGNLPDFFKDYSSADLRCVRRVSFDVRCNWKFLMENALETYHTGTVHRQTLGRQQSEPATTEGEWSCLRVFVAGKQTLSVLSEEDGALPVNPHIPGDQMTSTFFTNIYPCTQFVFASDSMWWLAVRPESADRSRLEVGSCFSADVISRPDFEDKVQAYFERWDTATPEDNAICELQQAGSRAAPFAQGRFGKEEALVHALANWVLDNVLQTQPRATTA</sequence>
<comment type="cofactor">
    <cofactor evidence="1">
        <name>Fe cation</name>
        <dbReference type="ChEBI" id="CHEBI:24875"/>
    </cofactor>
</comment>
<evidence type="ECO:0000313" key="3">
    <source>
        <dbReference type="EMBL" id="SVC97058.1"/>
    </source>
</evidence>
<dbReference type="Gene3D" id="2.102.10.10">
    <property type="entry name" value="Rieske [2Fe-2S] iron-sulphur domain"/>
    <property type="match status" value="1"/>
</dbReference>
<feature type="domain" description="Aromatic-ring-hydroxylating dioxygenase alpha subunit C-terminal" evidence="2">
    <location>
        <begin position="58"/>
        <end position="251"/>
    </location>
</feature>
<organism evidence="3">
    <name type="scientific">marine metagenome</name>
    <dbReference type="NCBI Taxonomy" id="408172"/>
    <lineage>
        <taxon>unclassified sequences</taxon>
        <taxon>metagenomes</taxon>
        <taxon>ecological metagenomes</taxon>
    </lineage>
</organism>
<reference evidence="3" key="1">
    <citation type="submission" date="2018-05" db="EMBL/GenBank/DDBJ databases">
        <authorList>
            <person name="Lanie J.A."/>
            <person name="Ng W.-L."/>
            <person name="Kazmierczak K.M."/>
            <person name="Andrzejewski T.M."/>
            <person name="Davidsen T.M."/>
            <person name="Wayne K.J."/>
            <person name="Tettelin H."/>
            <person name="Glass J.I."/>
            <person name="Rusch D."/>
            <person name="Podicherti R."/>
            <person name="Tsui H.-C.T."/>
            <person name="Winkler M.E."/>
        </authorList>
    </citation>
    <scope>NUCLEOTIDE SEQUENCE</scope>
</reference>
<dbReference type="EMBL" id="UINC01121707">
    <property type="protein sequence ID" value="SVC97058.1"/>
    <property type="molecule type" value="Genomic_DNA"/>
</dbReference>
<dbReference type="Pfam" id="PF00848">
    <property type="entry name" value="Ring_hydroxyl_A"/>
    <property type="match status" value="1"/>
</dbReference>
<feature type="non-terminal residue" evidence="3">
    <location>
        <position position="1"/>
    </location>
</feature>
<dbReference type="PANTHER" id="PTHR43756:SF5">
    <property type="entry name" value="CHOLINE MONOOXYGENASE, CHLOROPLASTIC"/>
    <property type="match status" value="1"/>
</dbReference>
<gene>
    <name evidence="3" type="ORF">METZ01_LOCUS349912</name>
</gene>
<dbReference type="SUPFAM" id="SSF55961">
    <property type="entry name" value="Bet v1-like"/>
    <property type="match status" value="1"/>
</dbReference>
<accession>A0A382RJ82</accession>
<evidence type="ECO:0000256" key="1">
    <source>
        <dbReference type="ARBA" id="ARBA00001962"/>
    </source>
</evidence>
<dbReference type="InterPro" id="IPR001663">
    <property type="entry name" value="Rng_hydr_dOase-A"/>
</dbReference>
<protein>
    <recommendedName>
        <fullName evidence="2">Aromatic-ring-hydroxylating dioxygenase alpha subunit C-terminal domain-containing protein</fullName>
    </recommendedName>
</protein>
<dbReference type="GO" id="GO:0051537">
    <property type="term" value="F:2 iron, 2 sulfur cluster binding"/>
    <property type="evidence" value="ECO:0007669"/>
    <property type="project" value="InterPro"/>
</dbReference>
<dbReference type="AlphaFoldDB" id="A0A382RJ82"/>
<dbReference type="InterPro" id="IPR036922">
    <property type="entry name" value="Rieske_2Fe-2S_sf"/>
</dbReference>